<feature type="domain" description="Helix-turn-helix" evidence="1">
    <location>
        <begin position="5"/>
        <end position="53"/>
    </location>
</feature>
<dbReference type="InterPro" id="IPR041657">
    <property type="entry name" value="HTH_17"/>
</dbReference>
<dbReference type="Proteomes" id="UP000193355">
    <property type="component" value="Unassembled WGS sequence"/>
</dbReference>
<keyword evidence="3" id="KW-1185">Reference proteome</keyword>
<dbReference type="SUPFAM" id="SSF46955">
    <property type="entry name" value="Putative DNA-binding domain"/>
    <property type="match status" value="1"/>
</dbReference>
<proteinExistence type="predicted"/>
<dbReference type="Pfam" id="PF12728">
    <property type="entry name" value="HTH_17"/>
    <property type="match status" value="1"/>
</dbReference>
<dbReference type="EMBL" id="FXBB01000016">
    <property type="protein sequence ID" value="SMG31655.1"/>
    <property type="molecule type" value="Genomic_DNA"/>
</dbReference>
<dbReference type="InterPro" id="IPR010093">
    <property type="entry name" value="SinI_DNA-bd"/>
</dbReference>
<evidence type="ECO:0000313" key="3">
    <source>
        <dbReference type="Proteomes" id="UP000193355"/>
    </source>
</evidence>
<sequence>MSEIMTIEELAVYLKISKSSMYKLCQEGKIPGNKVGRHWRFQREVIDSWLADHSVSSDHGSISMKDLRIIVDQAIKAAEKGEPLGEGLLEKIVDDVVGGDSNGLCQD</sequence>
<evidence type="ECO:0000259" key="1">
    <source>
        <dbReference type="Pfam" id="PF12728"/>
    </source>
</evidence>
<gene>
    <name evidence="2" type="ORF">SAMN06275492_11625</name>
</gene>
<dbReference type="GO" id="GO:0003677">
    <property type="term" value="F:DNA binding"/>
    <property type="evidence" value="ECO:0007669"/>
    <property type="project" value="InterPro"/>
</dbReference>
<organism evidence="2 3">
    <name type="scientific">Dethiosulfovibrio salsuginis</name>
    <dbReference type="NCBI Taxonomy" id="561720"/>
    <lineage>
        <taxon>Bacteria</taxon>
        <taxon>Thermotogati</taxon>
        <taxon>Synergistota</taxon>
        <taxon>Synergistia</taxon>
        <taxon>Synergistales</taxon>
        <taxon>Dethiosulfovibrionaceae</taxon>
        <taxon>Dethiosulfovibrio</taxon>
    </lineage>
</organism>
<reference evidence="3" key="1">
    <citation type="submission" date="2017-04" db="EMBL/GenBank/DDBJ databases">
        <authorList>
            <person name="Varghese N."/>
            <person name="Submissions S."/>
        </authorList>
    </citation>
    <scope>NUCLEOTIDE SEQUENCE [LARGE SCALE GENOMIC DNA]</scope>
    <source>
        <strain evidence="3">USBA 82</strain>
    </source>
</reference>
<dbReference type="RefSeq" id="WP_234986171.1">
    <property type="nucleotide sequence ID" value="NZ_FXBB01000016.1"/>
</dbReference>
<dbReference type="STRING" id="561720.SAMN06275492_11625"/>
<protein>
    <submittedName>
        <fullName evidence="2">DNA binding domain-containing protein, excisionase family</fullName>
    </submittedName>
</protein>
<dbReference type="AlphaFoldDB" id="A0A1X7JVC6"/>
<name>A0A1X7JVC6_9BACT</name>
<dbReference type="InterPro" id="IPR009061">
    <property type="entry name" value="DNA-bd_dom_put_sf"/>
</dbReference>
<evidence type="ECO:0000313" key="2">
    <source>
        <dbReference type="EMBL" id="SMG31655.1"/>
    </source>
</evidence>
<dbReference type="NCBIfam" id="TIGR01764">
    <property type="entry name" value="excise"/>
    <property type="match status" value="1"/>
</dbReference>
<accession>A0A1X7JVC6</accession>